<proteinExistence type="predicted"/>
<evidence type="ECO:0000313" key="2">
    <source>
        <dbReference type="Proteomes" id="UP000294299"/>
    </source>
</evidence>
<dbReference type="AlphaFoldDB" id="A0A484IGF4"/>
<keyword evidence="2" id="KW-1185">Reference proteome</keyword>
<reference evidence="1 2" key="1">
    <citation type="submission" date="2019-02" db="EMBL/GenBank/DDBJ databases">
        <authorList>
            <person name="Lehtovirta-Morley E L."/>
        </authorList>
    </citation>
    <scope>NUCLEOTIDE SEQUENCE [LARGE SCALE GENOMIC DNA]</scope>
    <source>
        <strain evidence="1">NFRAN1</strain>
    </source>
</reference>
<dbReference type="Proteomes" id="UP000294299">
    <property type="component" value="Chromosome NFRAN"/>
</dbReference>
<accession>A0A484IGF4</accession>
<dbReference type="EMBL" id="LR216287">
    <property type="protein sequence ID" value="VFJ14036.1"/>
    <property type="molecule type" value="Genomic_DNA"/>
</dbReference>
<evidence type="ECO:0000313" key="1">
    <source>
        <dbReference type="EMBL" id="VFJ14036.1"/>
    </source>
</evidence>
<protein>
    <submittedName>
        <fullName evidence="1">Uncharacterized protein</fullName>
    </submittedName>
</protein>
<name>A0A484IGF4_9ARCH</name>
<organism evidence="1 2">
    <name type="scientific">Candidatus Nitrosocosmicus franklandianus</name>
    <dbReference type="NCBI Taxonomy" id="1798806"/>
    <lineage>
        <taxon>Archaea</taxon>
        <taxon>Nitrososphaerota</taxon>
        <taxon>Nitrososphaeria</taxon>
        <taxon>Nitrososphaerales</taxon>
        <taxon>Nitrososphaeraceae</taxon>
        <taxon>Candidatus Nitrosocosmicus</taxon>
    </lineage>
</organism>
<sequence>MNIFEDSNKVFGKSTDSPILNSTNDGSVNLDVMINSDKNII</sequence>
<gene>
    <name evidence="1" type="ORF">NFRAN_1714</name>
</gene>
<dbReference type="KEGG" id="nfn:NFRAN_1714"/>